<feature type="region of interest" description="Disordered" evidence="1">
    <location>
        <begin position="263"/>
        <end position="284"/>
    </location>
</feature>
<feature type="region of interest" description="Disordered" evidence="1">
    <location>
        <begin position="1"/>
        <end position="30"/>
    </location>
</feature>
<comment type="caution">
    <text evidence="2">The sequence shown here is derived from an EMBL/GenBank/DDBJ whole genome shotgun (WGS) entry which is preliminary data.</text>
</comment>
<dbReference type="AlphaFoldDB" id="K0R2Q3"/>
<name>K0R2Q3_THAOC</name>
<evidence type="ECO:0000313" key="2">
    <source>
        <dbReference type="EMBL" id="EJK45509.1"/>
    </source>
</evidence>
<sequence>MIHQRPGRPSKYLQNGRRPIPPTGGWHSEAVDTPHAREAIALIKEGSIRQTDEPCIVWNRYAQLQVVSPQIFARFLKKCFARANSEAPDNPDIPESSDSLDESASQSSEMSRHSERTTPNRSRTRSSDPPLPSICDSRDSLTFPRCVDAPPNNDGPRLLRSSDEMTMKDQNVAQETEVIEFGDRGYLMLLSMQKGTKTSNYTYRRLQDDTRRGVVAWPRNPLLRNENTLQRELTSGRVGALVNGESVMVHKADPNFKAIQNHVQRRNGETADETEAGDSGNGRNTQVFEFPEPVKAAVSPWSLTREDGTEFEMTGMDEFGPNTIAIFVEKESYGGNAVSKVKSRTPRRTPPRPRHTPPRGPNFPHGPGGGSPYGGGPNFPTALAGVPPTVAALPLGLVTTMGSVASHLAGGSPT</sequence>
<dbReference type="EMBL" id="AGNL01048462">
    <property type="protein sequence ID" value="EJK45509.1"/>
    <property type="molecule type" value="Genomic_DNA"/>
</dbReference>
<feature type="compositionally biased region" description="Basic residues" evidence="1">
    <location>
        <begin position="341"/>
        <end position="357"/>
    </location>
</feature>
<evidence type="ECO:0000256" key="1">
    <source>
        <dbReference type="SAM" id="MobiDB-lite"/>
    </source>
</evidence>
<keyword evidence="3" id="KW-1185">Reference proteome</keyword>
<organism evidence="2 3">
    <name type="scientific">Thalassiosira oceanica</name>
    <name type="common">Marine diatom</name>
    <dbReference type="NCBI Taxonomy" id="159749"/>
    <lineage>
        <taxon>Eukaryota</taxon>
        <taxon>Sar</taxon>
        <taxon>Stramenopiles</taxon>
        <taxon>Ochrophyta</taxon>
        <taxon>Bacillariophyta</taxon>
        <taxon>Coscinodiscophyceae</taxon>
        <taxon>Thalassiosirophycidae</taxon>
        <taxon>Thalassiosirales</taxon>
        <taxon>Thalassiosiraceae</taxon>
        <taxon>Thalassiosira</taxon>
    </lineage>
</organism>
<proteinExistence type="predicted"/>
<accession>K0R2Q3</accession>
<feature type="region of interest" description="Disordered" evidence="1">
    <location>
        <begin position="85"/>
        <end position="161"/>
    </location>
</feature>
<feature type="non-terminal residue" evidence="2">
    <location>
        <position position="414"/>
    </location>
</feature>
<gene>
    <name evidence="2" type="ORF">THAOC_35873</name>
</gene>
<evidence type="ECO:0000313" key="3">
    <source>
        <dbReference type="Proteomes" id="UP000266841"/>
    </source>
</evidence>
<feature type="compositionally biased region" description="Gly residues" evidence="1">
    <location>
        <begin position="366"/>
        <end position="377"/>
    </location>
</feature>
<dbReference type="Proteomes" id="UP000266841">
    <property type="component" value="Unassembled WGS sequence"/>
</dbReference>
<feature type="region of interest" description="Disordered" evidence="1">
    <location>
        <begin position="335"/>
        <end position="380"/>
    </location>
</feature>
<reference evidence="2 3" key="1">
    <citation type="journal article" date="2012" name="Genome Biol.">
        <title>Genome and low-iron response of an oceanic diatom adapted to chronic iron limitation.</title>
        <authorList>
            <person name="Lommer M."/>
            <person name="Specht M."/>
            <person name="Roy A.S."/>
            <person name="Kraemer L."/>
            <person name="Andreson R."/>
            <person name="Gutowska M.A."/>
            <person name="Wolf J."/>
            <person name="Bergner S.V."/>
            <person name="Schilhabel M.B."/>
            <person name="Klostermeier U.C."/>
            <person name="Beiko R.G."/>
            <person name="Rosenstiel P."/>
            <person name="Hippler M."/>
            <person name="Laroche J."/>
        </authorList>
    </citation>
    <scope>NUCLEOTIDE SEQUENCE [LARGE SCALE GENOMIC DNA]</scope>
    <source>
        <strain evidence="2 3">CCMP1005</strain>
    </source>
</reference>
<protein>
    <submittedName>
        <fullName evidence="2">Uncharacterized protein</fullName>
    </submittedName>
</protein>